<reference evidence="2 3" key="1">
    <citation type="submission" date="2024-06" db="EMBL/GenBank/DDBJ databases">
        <authorList>
            <person name="Kraege A."/>
            <person name="Thomma B."/>
        </authorList>
    </citation>
    <scope>NUCLEOTIDE SEQUENCE [LARGE SCALE GENOMIC DNA]</scope>
</reference>
<feature type="domain" description="DM13" evidence="1">
    <location>
        <begin position="29"/>
        <end position="134"/>
    </location>
</feature>
<dbReference type="PANTHER" id="PTHR47281">
    <property type="entry name" value="OS09G0557700 PROTEIN"/>
    <property type="match status" value="1"/>
</dbReference>
<dbReference type="InterPro" id="IPR019545">
    <property type="entry name" value="DM13_domain"/>
</dbReference>
<proteinExistence type="predicted"/>
<name>A0ABP1FXF3_9CHLO</name>
<accession>A0ABP1FXF3</accession>
<dbReference type="EMBL" id="CAXHTA020000007">
    <property type="protein sequence ID" value="CAL5222817.1"/>
    <property type="molecule type" value="Genomic_DNA"/>
</dbReference>
<dbReference type="Proteomes" id="UP001497392">
    <property type="component" value="Unassembled WGS sequence"/>
</dbReference>
<evidence type="ECO:0000259" key="1">
    <source>
        <dbReference type="PROSITE" id="PS51549"/>
    </source>
</evidence>
<keyword evidence="3" id="KW-1185">Reference proteome</keyword>
<dbReference type="InterPro" id="IPR045879">
    <property type="entry name" value="B561A"/>
</dbReference>
<evidence type="ECO:0000313" key="3">
    <source>
        <dbReference type="Proteomes" id="UP001497392"/>
    </source>
</evidence>
<comment type="caution">
    <text evidence="2">The sequence shown here is derived from an EMBL/GenBank/DDBJ whole genome shotgun (WGS) entry which is preliminary data.</text>
</comment>
<protein>
    <submittedName>
        <fullName evidence="2">G5237 protein</fullName>
    </submittedName>
</protein>
<sequence>MCIALTSSCNAAWVYGTSVKTSPYVGLSGNLSDVAHLMKDQTVGMLTIVSDNAFEVTNWTYTGMAPSVHWVTAASTSPADLEKYMLLNPDRVTMNYTMADVIVPVSSNVSWANTPIIALYCTQYKALFGSVNLKQELSMKMSSMPMAPSMSMGAVTTGGRKMI</sequence>
<organism evidence="2 3">
    <name type="scientific">Coccomyxa viridis</name>
    <dbReference type="NCBI Taxonomy" id="1274662"/>
    <lineage>
        <taxon>Eukaryota</taxon>
        <taxon>Viridiplantae</taxon>
        <taxon>Chlorophyta</taxon>
        <taxon>core chlorophytes</taxon>
        <taxon>Trebouxiophyceae</taxon>
        <taxon>Trebouxiophyceae incertae sedis</taxon>
        <taxon>Coccomyxaceae</taxon>
        <taxon>Coccomyxa</taxon>
    </lineage>
</organism>
<dbReference type="PROSITE" id="PS51549">
    <property type="entry name" value="DM13"/>
    <property type="match status" value="1"/>
</dbReference>
<dbReference type="Pfam" id="PF10517">
    <property type="entry name" value="DM13"/>
    <property type="match status" value="1"/>
</dbReference>
<gene>
    <name evidence="2" type="primary">g5237</name>
    <name evidence="2" type="ORF">VP750_LOCUS4476</name>
</gene>
<dbReference type="PANTHER" id="PTHR47281:SF1">
    <property type="entry name" value="OS09G0557700 PROTEIN"/>
    <property type="match status" value="1"/>
</dbReference>
<evidence type="ECO:0000313" key="2">
    <source>
        <dbReference type="EMBL" id="CAL5222817.1"/>
    </source>
</evidence>